<evidence type="ECO:0000256" key="3">
    <source>
        <dbReference type="ARBA" id="ARBA00022516"/>
    </source>
</evidence>
<sequence length="326" mass="33725">MQAAARAHANIALIKYWGKRDSALNLPATGSISVTLDALHSETRVCFDPGLATDQVALESGGDPDRVSTFLDRVRALAGIDTRADVRSRNNFPTGAGLASSASGFAALALAACRAAGIDPSPAELSALARQGSGSAARSLYGGFVEMQRGRDDRTGADAHAVPLLAAPEWPLAVVVAIIDTGTKAIGSTEGMTRTAASSPFFDAWVSGAEADLTAMRTAIEARDFERVGELTEHSCLKMHATMLGARPGLIYWQPATLAVWQTLADLRAGGLAVYGTIDAGPQVKALCHAGDGDDLAMALSAIPGVRGVRISGLGPDAHLIADPWA</sequence>
<keyword evidence="5" id="KW-0067">ATP-binding</keyword>
<evidence type="ECO:0000256" key="6">
    <source>
        <dbReference type="ARBA" id="ARBA00023098"/>
    </source>
</evidence>
<dbReference type="Gene3D" id="3.30.70.890">
    <property type="entry name" value="GHMP kinase, C-terminal domain"/>
    <property type="match status" value="1"/>
</dbReference>
<evidence type="ECO:0000313" key="10">
    <source>
        <dbReference type="EMBL" id="MDT0635786.1"/>
    </source>
</evidence>
<keyword evidence="3" id="KW-0444">Lipid biosynthesis</keyword>
<evidence type="ECO:0000256" key="5">
    <source>
        <dbReference type="ARBA" id="ARBA00022840"/>
    </source>
</evidence>
<evidence type="ECO:0000256" key="2">
    <source>
        <dbReference type="ARBA" id="ARBA00012296"/>
    </source>
</evidence>
<dbReference type="Gene3D" id="3.30.230.10">
    <property type="match status" value="1"/>
</dbReference>
<dbReference type="InterPro" id="IPR020568">
    <property type="entry name" value="Ribosomal_Su5_D2-typ_SF"/>
</dbReference>
<organism evidence="10 11">
    <name type="scientific">Spectribacter hydrogenoxidans</name>
    <dbReference type="NCBI Taxonomy" id="3075608"/>
    <lineage>
        <taxon>Bacteria</taxon>
        <taxon>Pseudomonadati</taxon>
        <taxon>Pseudomonadota</taxon>
        <taxon>Gammaproteobacteria</taxon>
        <taxon>Salinisphaerales</taxon>
        <taxon>Salinisphaeraceae</taxon>
        <taxon>Spectribacter</taxon>
    </lineage>
</organism>
<feature type="domain" description="Mvd1 C-terminal" evidence="8">
    <location>
        <begin position="174"/>
        <end position="291"/>
    </location>
</feature>
<dbReference type="PANTHER" id="PTHR10977:SF3">
    <property type="entry name" value="DIPHOSPHOMEVALONATE DECARBOXYLASE"/>
    <property type="match status" value="1"/>
</dbReference>
<accession>A0ABU3C2J6</accession>
<name>A0ABU3C2J6_9GAMM</name>
<evidence type="ECO:0000259" key="9">
    <source>
        <dbReference type="Pfam" id="PF22700"/>
    </source>
</evidence>
<dbReference type="InterPro" id="IPR036554">
    <property type="entry name" value="GHMP_kinase_C_sf"/>
</dbReference>
<dbReference type="Pfam" id="PF22700">
    <property type="entry name" value="MVD-like_N"/>
    <property type="match status" value="1"/>
</dbReference>
<dbReference type="InterPro" id="IPR041431">
    <property type="entry name" value="Mvd1_C"/>
</dbReference>
<dbReference type="SUPFAM" id="SSF54211">
    <property type="entry name" value="Ribosomal protein S5 domain 2-like"/>
    <property type="match status" value="1"/>
</dbReference>
<evidence type="ECO:0000313" key="11">
    <source>
        <dbReference type="Proteomes" id="UP001251857"/>
    </source>
</evidence>
<keyword evidence="4" id="KW-0547">Nucleotide-binding</keyword>
<evidence type="ECO:0000256" key="7">
    <source>
        <dbReference type="ARBA" id="ARBA00023239"/>
    </source>
</evidence>
<dbReference type="GO" id="GO:0004163">
    <property type="term" value="F:diphosphomevalonate decarboxylase activity"/>
    <property type="evidence" value="ECO:0007669"/>
    <property type="project" value="UniProtKB-EC"/>
</dbReference>
<evidence type="ECO:0000259" key="8">
    <source>
        <dbReference type="Pfam" id="PF18376"/>
    </source>
</evidence>
<dbReference type="RefSeq" id="WP_311653685.1">
    <property type="nucleotide sequence ID" value="NZ_JAVRIB010000013.1"/>
</dbReference>
<dbReference type="EC" id="4.1.1.33" evidence="2"/>
<dbReference type="InterPro" id="IPR053859">
    <property type="entry name" value="MVD-like_N"/>
</dbReference>
<dbReference type="Pfam" id="PF18376">
    <property type="entry name" value="MDD_C"/>
    <property type="match status" value="1"/>
</dbReference>
<dbReference type="InterPro" id="IPR029765">
    <property type="entry name" value="Mev_diP_decarb"/>
</dbReference>
<evidence type="ECO:0000256" key="1">
    <source>
        <dbReference type="ARBA" id="ARBA00008831"/>
    </source>
</evidence>
<dbReference type="SUPFAM" id="SSF55060">
    <property type="entry name" value="GHMP Kinase, C-terminal domain"/>
    <property type="match status" value="1"/>
</dbReference>
<keyword evidence="7 10" id="KW-0456">Lyase</keyword>
<dbReference type="PIRSF" id="PIRSF015950">
    <property type="entry name" value="Mev_P_decrbx"/>
    <property type="match status" value="1"/>
</dbReference>
<reference evidence="10 11" key="1">
    <citation type="submission" date="2023-09" db="EMBL/GenBank/DDBJ databases">
        <authorList>
            <person name="Rey-Velasco X."/>
        </authorList>
    </citation>
    <scope>NUCLEOTIDE SEQUENCE [LARGE SCALE GENOMIC DNA]</scope>
    <source>
        <strain evidence="10 11">W335</strain>
    </source>
</reference>
<keyword evidence="6" id="KW-0443">Lipid metabolism</keyword>
<dbReference type="PANTHER" id="PTHR10977">
    <property type="entry name" value="DIPHOSPHOMEVALONATE DECARBOXYLASE"/>
    <property type="match status" value="1"/>
</dbReference>
<proteinExistence type="inferred from homology"/>
<dbReference type="Proteomes" id="UP001251857">
    <property type="component" value="Unassembled WGS sequence"/>
</dbReference>
<dbReference type="InterPro" id="IPR014721">
    <property type="entry name" value="Ribsml_uS5_D2-typ_fold_subgr"/>
</dbReference>
<dbReference type="NCBIfam" id="TIGR01240">
    <property type="entry name" value="mevDPdecarb"/>
    <property type="match status" value="1"/>
</dbReference>
<protein>
    <recommendedName>
        <fullName evidence="2">diphosphomevalonate decarboxylase</fullName>
        <ecNumber evidence="2">4.1.1.33</ecNumber>
    </recommendedName>
</protein>
<comment type="caution">
    <text evidence="10">The sequence shown here is derived from an EMBL/GenBank/DDBJ whole genome shotgun (WGS) entry which is preliminary data.</text>
</comment>
<gene>
    <name evidence="10" type="primary">mvaD</name>
    <name evidence="10" type="ORF">RM532_12580</name>
</gene>
<comment type="similarity">
    <text evidence="1">Belongs to the diphosphomevalonate decarboxylase family.</text>
</comment>
<dbReference type="InterPro" id="IPR005935">
    <property type="entry name" value="Mev_decarb"/>
</dbReference>
<feature type="domain" description="Diphosphomevalonate decarboxylase-like N-terminal" evidence="9">
    <location>
        <begin position="7"/>
        <end position="155"/>
    </location>
</feature>
<evidence type="ECO:0000256" key="4">
    <source>
        <dbReference type="ARBA" id="ARBA00022741"/>
    </source>
</evidence>
<keyword evidence="11" id="KW-1185">Reference proteome</keyword>
<dbReference type="EMBL" id="JAVRIB010000013">
    <property type="protein sequence ID" value="MDT0635786.1"/>
    <property type="molecule type" value="Genomic_DNA"/>
</dbReference>